<evidence type="ECO:0000313" key="4">
    <source>
        <dbReference type="EMBL" id="KAF2895659.1"/>
    </source>
</evidence>
<evidence type="ECO:0000256" key="1">
    <source>
        <dbReference type="ARBA" id="ARBA00022737"/>
    </source>
</evidence>
<keyword evidence="5" id="KW-1185">Reference proteome</keyword>
<keyword evidence="1" id="KW-0677">Repeat</keyword>
<accession>A0A8K0CXZ3</accession>
<protein>
    <recommendedName>
        <fullName evidence="3">TOG domain-containing protein</fullName>
    </recommendedName>
</protein>
<dbReference type="InterPro" id="IPR021133">
    <property type="entry name" value="HEAT_type_2"/>
</dbReference>
<dbReference type="PROSITE" id="PS50077">
    <property type="entry name" value="HEAT_REPEAT"/>
    <property type="match status" value="1"/>
</dbReference>
<feature type="domain" description="TOG" evidence="3">
    <location>
        <begin position="101"/>
        <end position="320"/>
    </location>
</feature>
<dbReference type="GO" id="GO:0005737">
    <property type="term" value="C:cytoplasm"/>
    <property type="evidence" value="ECO:0007669"/>
    <property type="project" value="TreeGrafter"/>
</dbReference>
<dbReference type="GO" id="GO:0036159">
    <property type="term" value="P:inner dynein arm assembly"/>
    <property type="evidence" value="ECO:0007669"/>
    <property type="project" value="TreeGrafter"/>
</dbReference>
<comment type="caution">
    <text evidence="4">The sequence shown here is derived from an EMBL/GenBank/DDBJ whole genome shotgun (WGS) entry which is preliminary data.</text>
</comment>
<dbReference type="Pfam" id="PF25757">
    <property type="entry name" value="TPR_DNAAF5"/>
    <property type="match status" value="1"/>
</dbReference>
<dbReference type="GO" id="GO:0045505">
    <property type="term" value="F:dynein intermediate chain binding"/>
    <property type="evidence" value="ECO:0007669"/>
    <property type="project" value="TreeGrafter"/>
</dbReference>
<dbReference type="PANTHER" id="PTHR16216">
    <property type="entry name" value="DYNEIN ASSEMBLY FACTOR 5, AXONEMAL"/>
    <property type="match status" value="1"/>
</dbReference>
<dbReference type="InterPro" id="IPR011989">
    <property type="entry name" value="ARM-like"/>
</dbReference>
<dbReference type="AlphaFoldDB" id="A0A8K0CXZ3"/>
<dbReference type="InterPro" id="IPR057978">
    <property type="entry name" value="TPR_DAAF5"/>
</dbReference>
<dbReference type="Gene3D" id="1.25.10.10">
    <property type="entry name" value="Leucine-rich Repeat Variant"/>
    <property type="match status" value="3"/>
</dbReference>
<evidence type="ECO:0000256" key="2">
    <source>
        <dbReference type="PROSITE-ProRule" id="PRU00103"/>
    </source>
</evidence>
<dbReference type="Proteomes" id="UP000801492">
    <property type="component" value="Unassembled WGS sequence"/>
</dbReference>
<evidence type="ECO:0000259" key="3">
    <source>
        <dbReference type="SMART" id="SM01349"/>
    </source>
</evidence>
<dbReference type="GO" id="GO:0036158">
    <property type="term" value="P:outer dynein arm assembly"/>
    <property type="evidence" value="ECO:0007669"/>
    <property type="project" value="TreeGrafter"/>
</dbReference>
<dbReference type="SUPFAM" id="SSF48371">
    <property type="entry name" value="ARM repeat"/>
    <property type="match status" value="1"/>
</dbReference>
<dbReference type="SMART" id="SM01349">
    <property type="entry name" value="TOG"/>
    <property type="match status" value="1"/>
</dbReference>
<dbReference type="Pfam" id="PF24573">
    <property type="entry name" value="HEAT_DAAF5"/>
    <property type="match status" value="1"/>
</dbReference>
<feature type="repeat" description="HEAT" evidence="2">
    <location>
        <begin position="734"/>
        <end position="772"/>
    </location>
</feature>
<dbReference type="InterPro" id="IPR034085">
    <property type="entry name" value="TOG"/>
</dbReference>
<name>A0A8K0CXZ3_IGNLU</name>
<gene>
    <name evidence="4" type="ORF">ILUMI_10518</name>
</gene>
<dbReference type="OrthoDB" id="413572at2759"/>
<evidence type="ECO:0000313" key="5">
    <source>
        <dbReference type="Proteomes" id="UP000801492"/>
    </source>
</evidence>
<dbReference type="InterPro" id="IPR016024">
    <property type="entry name" value="ARM-type_fold"/>
</dbReference>
<dbReference type="InterPro" id="IPR052623">
    <property type="entry name" value="DAAF5"/>
</dbReference>
<dbReference type="PANTHER" id="PTHR16216:SF2">
    <property type="entry name" value="DYNEIN AXONEMAL ASSEMBLY FACTOR 5"/>
    <property type="match status" value="1"/>
</dbReference>
<organism evidence="4 5">
    <name type="scientific">Ignelater luminosus</name>
    <name type="common">Cucubano</name>
    <name type="synonym">Pyrophorus luminosus</name>
    <dbReference type="NCBI Taxonomy" id="2038154"/>
    <lineage>
        <taxon>Eukaryota</taxon>
        <taxon>Metazoa</taxon>
        <taxon>Ecdysozoa</taxon>
        <taxon>Arthropoda</taxon>
        <taxon>Hexapoda</taxon>
        <taxon>Insecta</taxon>
        <taxon>Pterygota</taxon>
        <taxon>Neoptera</taxon>
        <taxon>Endopterygota</taxon>
        <taxon>Coleoptera</taxon>
        <taxon>Polyphaga</taxon>
        <taxon>Elateriformia</taxon>
        <taxon>Elateroidea</taxon>
        <taxon>Elateridae</taxon>
        <taxon>Agrypninae</taxon>
        <taxon>Pyrophorini</taxon>
        <taxon>Ignelater</taxon>
    </lineage>
</organism>
<dbReference type="GO" id="GO:0003341">
    <property type="term" value="P:cilium movement"/>
    <property type="evidence" value="ECO:0007669"/>
    <property type="project" value="TreeGrafter"/>
</dbReference>
<proteinExistence type="predicted"/>
<dbReference type="EMBL" id="VTPC01005736">
    <property type="protein sequence ID" value="KAF2895659.1"/>
    <property type="molecule type" value="Genomic_DNA"/>
</dbReference>
<dbReference type="InterPro" id="IPR056497">
    <property type="entry name" value="HEAT_DAAF5"/>
</dbReference>
<reference evidence="4" key="1">
    <citation type="submission" date="2019-08" db="EMBL/GenBank/DDBJ databases">
        <title>The genome of the North American firefly Photinus pyralis.</title>
        <authorList>
            <consortium name="Photinus pyralis genome working group"/>
            <person name="Fallon T.R."/>
            <person name="Sander Lower S.E."/>
            <person name="Weng J.-K."/>
        </authorList>
    </citation>
    <scope>NUCLEOTIDE SEQUENCE</scope>
    <source>
        <strain evidence="4">TRF0915ILg1</strain>
        <tissue evidence="4">Whole body</tissue>
    </source>
</reference>
<sequence>MSSGEGDTKERVQKISTAKKICYALQSEDKRTRKQTLIDLQKHVAELEDISQQDLQVIFNETHIYILNAFRDKTEAVRSQTIKFMSYFLLEKLSKSDYYLTYIFPVLVERIGTVELVEESEEIRLELVQFLQEIILKYSNTPQLKPFLNDCVTILCETVKDKHPAVKETSCKCITTLAQALPRDFHMQAENLVKPVLTTFGYQRYKIRVEAIKCMGDIVMHSSCKALEDAVGPMAERLFDQIPTVRQTVAQVAARWLLEYRDRYSFFHKLLPLILTGLNDEVPETREKAYQLWEVVGLQYERENEKDLKDQMDFLIQSPKYYPEDLKRPNLGCRVLVQRNVGKIVPALARELGSWQGDVRVRCSQLLCAVAHHAEEGLTQHLQELLSAMYLVARDEDNRVIVNVIQASELIGLFVPVDTWLKLIVPAIEDGPHFGQLSVLASLVKGAPKDLILPYLQEIGTVLASDDVCRSRKAKYQQGLMKCVRSVLSKCDPNMYKVGEYLFIGIVSTISIIDEQNKQMFDFTLLDELYKTLNLHSRYDVWKRYVGNLLQKINCDPKSWSTITVERCIFENILVESGQAFGENLPIIGEILEKSLDTDADAESRLRTFIALSSALDNKDEVFKNASNLNEFLQKLLTEVLVPTLVWHAGRTAEAMRTMAVSCLCSALNPGVHVDLFPDKEIFRPFFDKLLPLLLSLTEDAAFRSRQLALDALTLLKETARRRNCWDTDDLIKIYPEIMKRLDDPTDGVRITAIKALPIIFKATPEEFTKANFKGHHELIIDTLLTHFDDDDQVLQELILDCLKKMVEVGGKSTLVDKINKHKPVLRNQSGCEQILSFLNA</sequence>